<organism evidence="3 4">
    <name type="scientific">Zwartia hollandica</name>
    <dbReference type="NCBI Taxonomy" id="324606"/>
    <lineage>
        <taxon>Bacteria</taxon>
        <taxon>Pseudomonadati</taxon>
        <taxon>Pseudomonadota</taxon>
        <taxon>Betaproteobacteria</taxon>
        <taxon>Burkholderiales</taxon>
        <taxon>Alcaligenaceae</taxon>
        <taxon>Zwartia</taxon>
    </lineage>
</organism>
<dbReference type="Pfam" id="PF13432">
    <property type="entry name" value="TPR_16"/>
    <property type="match status" value="2"/>
</dbReference>
<evidence type="ECO:0000256" key="2">
    <source>
        <dbReference type="SAM" id="SignalP"/>
    </source>
</evidence>
<dbReference type="RefSeq" id="WP_259660030.1">
    <property type="nucleotide sequence ID" value="NZ_JAHXRI010000005.1"/>
</dbReference>
<evidence type="ECO:0000313" key="3">
    <source>
        <dbReference type="EMBL" id="MBZ1349607.1"/>
    </source>
</evidence>
<dbReference type="Pfam" id="PF14559">
    <property type="entry name" value="TPR_19"/>
    <property type="match status" value="1"/>
</dbReference>
<evidence type="ECO:0000256" key="1">
    <source>
        <dbReference type="PROSITE-ProRule" id="PRU00339"/>
    </source>
</evidence>
<dbReference type="Gene3D" id="1.25.40.10">
    <property type="entry name" value="Tetratricopeptide repeat domain"/>
    <property type="match status" value="3"/>
</dbReference>
<accession>A0A953N635</accession>
<feature type="repeat" description="TPR" evidence="1">
    <location>
        <begin position="531"/>
        <end position="564"/>
    </location>
</feature>
<dbReference type="Proteomes" id="UP000739565">
    <property type="component" value="Unassembled WGS sequence"/>
</dbReference>
<keyword evidence="1" id="KW-0802">TPR repeat</keyword>
<dbReference type="PANTHER" id="PTHR12558:SF13">
    <property type="entry name" value="CELL DIVISION CYCLE PROTEIN 27 HOMOLOG"/>
    <property type="match status" value="1"/>
</dbReference>
<protein>
    <submittedName>
        <fullName evidence="3">Tetratricopeptide repeat protein</fullName>
    </submittedName>
</protein>
<dbReference type="InterPro" id="IPR019734">
    <property type="entry name" value="TPR_rpt"/>
</dbReference>
<dbReference type="EMBL" id="JAHXRI010000005">
    <property type="protein sequence ID" value="MBZ1349607.1"/>
    <property type="molecule type" value="Genomic_DNA"/>
</dbReference>
<keyword evidence="4" id="KW-1185">Reference proteome</keyword>
<keyword evidence="2" id="KW-0732">Signal</keyword>
<name>A0A953N635_9BURK</name>
<gene>
    <name evidence="3" type="ORF">KZZ10_03020</name>
</gene>
<dbReference type="InterPro" id="IPR011990">
    <property type="entry name" value="TPR-like_helical_dom_sf"/>
</dbReference>
<proteinExistence type="predicted"/>
<dbReference type="PANTHER" id="PTHR12558">
    <property type="entry name" value="CELL DIVISION CYCLE 16,23,27"/>
    <property type="match status" value="1"/>
</dbReference>
<dbReference type="SMART" id="SM00028">
    <property type="entry name" value="TPR"/>
    <property type="match status" value="5"/>
</dbReference>
<feature type="repeat" description="TPR" evidence="1">
    <location>
        <begin position="462"/>
        <end position="495"/>
    </location>
</feature>
<evidence type="ECO:0000313" key="4">
    <source>
        <dbReference type="Proteomes" id="UP000739565"/>
    </source>
</evidence>
<feature type="signal peptide" evidence="2">
    <location>
        <begin position="1"/>
        <end position="31"/>
    </location>
</feature>
<dbReference type="PROSITE" id="PS50005">
    <property type="entry name" value="TPR"/>
    <property type="match status" value="2"/>
</dbReference>
<comment type="caution">
    <text evidence="3">The sequence shown here is derived from an EMBL/GenBank/DDBJ whole genome shotgun (WGS) entry which is preliminary data.</text>
</comment>
<feature type="chain" id="PRO_5037269328" evidence="2">
    <location>
        <begin position="32"/>
        <end position="611"/>
    </location>
</feature>
<reference evidence="3" key="1">
    <citation type="submission" date="2021-07" db="EMBL/GenBank/DDBJ databases">
        <title>New genus and species of the family Alcaligenaceae.</title>
        <authorList>
            <person name="Hahn M.W."/>
        </authorList>
    </citation>
    <scope>NUCLEOTIDE SEQUENCE</scope>
    <source>
        <strain evidence="3">LF4-65</strain>
    </source>
</reference>
<dbReference type="SUPFAM" id="SSF48452">
    <property type="entry name" value="TPR-like"/>
    <property type="match status" value="3"/>
</dbReference>
<sequence length="611" mass="67157">MKSSFKFRITPWLATLPVAVSISLFVSPVWAQVGQTKGTSQNTPLQIQPRVAESEEIHLRFGQLPEVTLTSSLLFRILAAEIAAQRGSFLSAGKTMLELAREVGDYRLARRALEFYLGGGNLPGALDSARVWLRITPDDPEAASTEMALAAASGQTSGLATALRKQIDATADKNVGIAQAAHILSRMPDKRNALSILSTAIAESTARNTLAAHLALADMASAAADRERALEEARKALAVAPRSEDAAMRVFEYGLGVDPAAALRDASAFAAAQPQARRLRLMMVSHLTDLRQYDTAMNELQSMAKRSPEDFDLLFVQAQVAYRAKKLDQARGFLEQFVIVQTQRERGSAPGATDAPSALAEAYQLYAQIADEQGKLDEAVSLLAKIEDPSARYSARIKQAMIRARQKRVDEAIALIDSGSPQSDDERILGFSAGAQILRDADRIGDAIKRLNAANKELPDTIEIKYELAMLYERENKMRDTEKLLREVIALDPGHAHAHNALGYSLADRNQRLPEALELITRALSLAPKDPFILDSMGWVKFRMGDNQQALEYLEQAYAKRPEADIAAHLAEVLWRLGRRDEAQKYLKEGAQRDPKNPTLIDTAKRLGVRL</sequence>
<dbReference type="AlphaFoldDB" id="A0A953N635"/>